<protein>
    <recommendedName>
        <fullName evidence="3">Tetratricopeptide repeat protein</fullName>
    </recommendedName>
</protein>
<evidence type="ECO:0000313" key="2">
    <source>
        <dbReference type="Proteomes" id="UP000181898"/>
    </source>
</evidence>
<gene>
    <name evidence="1" type="ORF">LPB136_00680</name>
</gene>
<organism evidence="1 2">
    <name type="scientific">Tenacibaculum todarodis</name>
    <dbReference type="NCBI Taxonomy" id="1850252"/>
    <lineage>
        <taxon>Bacteria</taxon>
        <taxon>Pseudomonadati</taxon>
        <taxon>Bacteroidota</taxon>
        <taxon>Flavobacteriia</taxon>
        <taxon>Flavobacteriales</taxon>
        <taxon>Flavobacteriaceae</taxon>
        <taxon>Tenacibaculum</taxon>
    </lineage>
</organism>
<dbReference type="EMBL" id="CP018155">
    <property type="protein sequence ID" value="APG63975.1"/>
    <property type="molecule type" value="Genomic_DNA"/>
</dbReference>
<dbReference type="KEGG" id="ten:LPB136_00680"/>
<accession>A0A1L3JFQ5</accession>
<sequence>MKRIIIVTVLALIFTGTITAQGQYEKGMEKAFAMWEAGKMDEASQLFERISKAEKDNWLPSYYAATVEILGSFGLKDEAKLTAKLNKAQGFLDEAKSISENNPEIIITQAFLNLGYIAFDGQKYGMTLSGKNNQLYAKALEIAPNNPRVLLGKAEWGMGTARFFGQSLEPYCKDIKRAIELGKVEKVTEAFYPRFGVERAEQVLKQCEGK</sequence>
<dbReference type="Gene3D" id="1.25.40.10">
    <property type="entry name" value="Tetratricopeptide repeat domain"/>
    <property type="match status" value="1"/>
</dbReference>
<dbReference type="SUPFAM" id="SSF48452">
    <property type="entry name" value="TPR-like"/>
    <property type="match status" value="1"/>
</dbReference>
<dbReference type="RefSeq" id="WP_072554297.1">
    <property type="nucleotide sequence ID" value="NZ_CP018155.1"/>
</dbReference>
<evidence type="ECO:0008006" key="3">
    <source>
        <dbReference type="Google" id="ProtNLM"/>
    </source>
</evidence>
<dbReference type="STRING" id="1850252.LPB136_00680"/>
<dbReference type="InterPro" id="IPR011990">
    <property type="entry name" value="TPR-like_helical_dom_sf"/>
</dbReference>
<keyword evidence="2" id="KW-1185">Reference proteome</keyword>
<dbReference type="OrthoDB" id="1150971at2"/>
<reference evidence="1 2" key="1">
    <citation type="submission" date="2016-11" db="EMBL/GenBank/DDBJ databases">
        <title>Tenacibaculum sp. LPB0136, isolated from marine environment.</title>
        <authorList>
            <person name="Kim E."/>
            <person name="Yi H."/>
        </authorList>
    </citation>
    <scope>NUCLEOTIDE SEQUENCE [LARGE SCALE GENOMIC DNA]</scope>
    <source>
        <strain evidence="1 2">LPB0136</strain>
    </source>
</reference>
<proteinExistence type="predicted"/>
<dbReference type="AlphaFoldDB" id="A0A1L3JFQ5"/>
<evidence type="ECO:0000313" key="1">
    <source>
        <dbReference type="EMBL" id="APG63975.1"/>
    </source>
</evidence>
<name>A0A1L3JFQ5_9FLAO</name>
<dbReference type="Proteomes" id="UP000181898">
    <property type="component" value="Chromosome"/>
</dbReference>